<evidence type="ECO:0000256" key="10">
    <source>
        <dbReference type="ARBA" id="ARBA00023328"/>
    </source>
</evidence>
<dbReference type="GO" id="GO:0005654">
    <property type="term" value="C:nucleoplasm"/>
    <property type="evidence" value="ECO:0007669"/>
    <property type="project" value="Ensembl"/>
</dbReference>
<keyword evidence="9 12" id="KW-0131">Cell cycle</keyword>
<dbReference type="RefSeq" id="XP_028567694.1">
    <property type="nucleotide sequence ID" value="XM_028711861.1"/>
</dbReference>
<reference evidence="14 15" key="1">
    <citation type="journal article" date="2019" name="Proc. Natl. Acad. Sci. U.S.A.">
        <title>Regulatory changes in pterin and carotenoid genes underlie balanced color polymorphisms in the wall lizard.</title>
        <authorList>
            <person name="Andrade P."/>
            <person name="Pinho C."/>
            <person name="Perez I de Lanuza G."/>
            <person name="Afonso S."/>
            <person name="Brejcha J."/>
            <person name="Rubin C.J."/>
            <person name="Wallerman O."/>
            <person name="Pereira P."/>
            <person name="Sabatino S.J."/>
            <person name="Bellati A."/>
            <person name="Pellitteri-Rosa D."/>
            <person name="Bosakova Z."/>
            <person name="Bunikis I."/>
            <person name="Carretero M.A."/>
            <person name="Feiner N."/>
            <person name="Marsik P."/>
            <person name="Pauperio F."/>
            <person name="Salvi D."/>
            <person name="Soler L."/>
            <person name="While G.M."/>
            <person name="Uller T."/>
            <person name="Font E."/>
            <person name="Andersson L."/>
            <person name="Carneiro M."/>
        </authorList>
    </citation>
    <scope>NUCLEOTIDE SEQUENCE</scope>
</reference>
<dbReference type="PANTHER" id="PTHR22142:SF2">
    <property type="entry name" value="KINETOCHORE PROTEIN SPC24"/>
    <property type="match status" value="1"/>
</dbReference>
<feature type="coiled-coil region" evidence="13">
    <location>
        <begin position="67"/>
        <end position="132"/>
    </location>
</feature>
<keyword evidence="10 12" id="KW-0137">Centromere</keyword>
<reference evidence="14" key="3">
    <citation type="submission" date="2025-09" db="UniProtKB">
        <authorList>
            <consortium name="Ensembl"/>
        </authorList>
    </citation>
    <scope>IDENTIFICATION</scope>
</reference>
<sequence>MAALSEELQHLDRRTKQLLEMMTRANGAEILKETLVKEEQMLNKLWDTQKSTAQLLKDLMTAEEKVAQKLCDREQQLNANLQKLQKIEDELLQANEKAAELRTNTNDLRKELEALKEEIRQKEKNADNDAIVSKSAMYIVHLYYQICRIDWDYSCEPTVVKGIHYGPDIAQPINLDSSQHSRSFICDYLWNLVSTAW</sequence>
<evidence type="ECO:0000313" key="14">
    <source>
        <dbReference type="Ensembl" id="ENSPMRP00000037154.1"/>
    </source>
</evidence>
<proteinExistence type="inferred from homology"/>
<evidence type="ECO:0000256" key="13">
    <source>
        <dbReference type="SAM" id="Coils"/>
    </source>
</evidence>
<dbReference type="OrthoDB" id="6432863at2759"/>
<dbReference type="GO" id="GO:0031262">
    <property type="term" value="C:Ndc80 complex"/>
    <property type="evidence" value="ECO:0007669"/>
    <property type="project" value="Ensembl"/>
</dbReference>
<evidence type="ECO:0000313" key="15">
    <source>
        <dbReference type="Proteomes" id="UP000472272"/>
    </source>
</evidence>
<comment type="function">
    <text evidence="11">Acts as a component of the essential kinetochore-associated NDC80 complex, which is required for chromosome segregation and spindle checkpoint activity. Required for kinetochore integrity and the organization of stable microtubule binding sites in the outer plate of the kinetochore. The NDC80 complex synergistically enhances the affinity of the SKA1 complex for microtubules and may allow the NDC80 complex to track depolymerizing microtubules.</text>
</comment>
<dbReference type="OMA" id="DQLWDFV"/>
<dbReference type="GO" id="GO:0008017">
    <property type="term" value="F:microtubule binding"/>
    <property type="evidence" value="ECO:0007669"/>
    <property type="project" value="TreeGrafter"/>
</dbReference>
<dbReference type="Proteomes" id="UP000472272">
    <property type="component" value="Chromosome 17"/>
</dbReference>
<dbReference type="Gene3D" id="3.30.160.570">
    <property type="entry name" value="Ncd80 complex, Spc24 subunit"/>
    <property type="match status" value="1"/>
</dbReference>
<dbReference type="AlphaFoldDB" id="A0A670KM36"/>
<evidence type="ECO:0000256" key="8">
    <source>
        <dbReference type="ARBA" id="ARBA00023242"/>
    </source>
</evidence>
<protein>
    <recommendedName>
        <fullName evidence="2 12">Kinetochore protein Spc24</fullName>
    </recommendedName>
</protein>
<dbReference type="GO" id="GO:0008608">
    <property type="term" value="P:attachment of spindle microtubules to kinetochore"/>
    <property type="evidence" value="ECO:0007669"/>
    <property type="project" value="Ensembl"/>
</dbReference>
<dbReference type="GO" id="GO:0051301">
    <property type="term" value="P:cell division"/>
    <property type="evidence" value="ECO:0007669"/>
    <property type="project" value="UniProtKB-UniRule"/>
</dbReference>
<evidence type="ECO:0000256" key="1">
    <source>
        <dbReference type="ARBA" id="ARBA00007804"/>
    </source>
</evidence>
<dbReference type="KEGG" id="pmua:114587504"/>
<accession>A0A670KM36</accession>
<dbReference type="CTD" id="147841"/>
<evidence type="ECO:0000256" key="6">
    <source>
        <dbReference type="ARBA" id="ARBA00022838"/>
    </source>
</evidence>
<evidence type="ECO:0000256" key="2">
    <source>
        <dbReference type="ARBA" id="ARBA00013690"/>
    </source>
</evidence>
<comment type="subcellular location">
    <subcellularLocation>
        <location evidence="12">Nucleus</location>
    </subcellularLocation>
    <subcellularLocation>
        <location evidence="12">Chromosome</location>
        <location evidence="12">Centromere</location>
        <location evidence="12">Kinetochore</location>
    </subcellularLocation>
</comment>
<keyword evidence="7 13" id="KW-0175">Coiled coil</keyword>
<dbReference type="GO" id="GO:0005730">
    <property type="term" value="C:nucleolus"/>
    <property type="evidence" value="ECO:0007669"/>
    <property type="project" value="Ensembl"/>
</dbReference>
<keyword evidence="8 12" id="KW-0539">Nucleus</keyword>
<evidence type="ECO:0000256" key="12">
    <source>
        <dbReference type="RuleBase" id="RU368011"/>
    </source>
</evidence>
<dbReference type="GeneID" id="114587504"/>
<evidence type="ECO:0000256" key="11">
    <source>
        <dbReference type="ARBA" id="ARBA00045419"/>
    </source>
</evidence>
<dbReference type="CDD" id="cd11565">
    <property type="entry name" value="RWD_Spc24"/>
    <property type="match status" value="1"/>
</dbReference>
<keyword evidence="6 12" id="KW-0995">Kinetochore</keyword>
<dbReference type="Ensembl" id="ENSPMRT00000039339.1">
    <property type="protein sequence ID" value="ENSPMRP00000037154.1"/>
    <property type="gene ID" value="ENSPMRG00000023907.1"/>
</dbReference>
<keyword evidence="5 12" id="KW-0498">Mitosis</keyword>
<evidence type="ECO:0000256" key="3">
    <source>
        <dbReference type="ARBA" id="ARBA00022454"/>
    </source>
</evidence>
<evidence type="ECO:0000256" key="9">
    <source>
        <dbReference type="ARBA" id="ARBA00023306"/>
    </source>
</evidence>
<comment type="similarity">
    <text evidence="1 12">Belongs to the SPC24 family.</text>
</comment>
<dbReference type="GeneTree" id="ENSGT00390000005584"/>
<name>A0A670KM36_PODMU</name>
<evidence type="ECO:0000256" key="4">
    <source>
        <dbReference type="ARBA" id="ARBA00022618"/>
    </source>
</evidence>
<keyword evidence="3 12" id="KW-0158">Chromosome</keyword>
<organism evidence="14 15">
    <name type="scientific">Podarcis muralis</name>
    <name type="common">Wall lizard</name>
    <name type="synonym">Lacerta muralis</name>
    <dbReference type="NCBI Taxonomy" id="64176"/>
    <lineage>
        <taxon>Eukaryota</taxon>
        <taxon>Metazoa</taxon>
        <taxon>Chordata</taxon>
        <taxon>Craniata</taxon>
        <taxon>Vertebrata</taxon>
        <taxon>Euteleostomi</taxon>
        <taxon>Lepidosauria</taxon>
        <taxon>Squamata</taxon>
        <taxon>Bifurcata</taxon>
        <taxon>Unidentata</taxon>
        <taxon>Episquamata</taxon>
        <taxon>Laterata</taxon>
        <taxon>Lacertibaenia</taxon>
        <taxon>Lacertidae</taxon>
        <taxon>Podarcis</taxon>
    </lineage>
</organism>
<dbReference type="Pfam" id="PF08286">
    <property type="entry name" value="Spc24"/>
    <property type="match status" value="1"/>
</dbReference>
<reference evidence="14" key="2">
    <citation type="submission" date="2025-08" db="UniProtKB">
        <authorList>
            <consortium name="Ensembl"/>
        </authorList>
    </citation>
    <scope>IDENTIFICATION</scope>
</reference>
<keyword evidence="4 12" id="KW-0132">Cell division</keyword>
<dbReference type="RefSeq" id="XP_028567695.1">
    <property type="nucleotide sequence ID" value="XM_028711862.1"/>
</dbReference>
<evidence type="ECO:0000256" key="7">
    <source>
        <dbReference type="ARBA" id="ARBA00023054"/>
    </source>
</evidence>
<dbReference type="PANTHER" id="PTHR22142">
    <property type="match status" value="1"/>
</dbReference>
<dbReference type="InterPro" id="IPR013252">
    <property type="entry name" value="Ndc80_Spc24"/>
</dbReference>
<comment type="subunit">
    <text evidence="12">Component of the NDC80 complex.</text>
</comment>
<evidence type="ECO:0000256" key="5">
    <source>
        <dbReference type="ARBA" id="ARBA00022776"/>
    </source>
</evidence>
<keyword evidence="15" id="KW-1185">Reference proteome</keyword>
<gene>
    <name evidence="14" type="primary">SPC24</name>
</gene>